<dbReference type="AlphaFoldDB" id="A0A938WTC9"/>
<evidence type="ECO:0000313" key="3">
    <source>
        <dbReference type="Proteomes" id="UP000706891"/>
    </source>
</evidence>
<keyword evidence="1" id="KW-0732">Signal</keyword>
<dbReference type="RefSeq" id="WP_205103304.1">
    <property type="nucleotide sequence ID" value="NZ_JACJJG010000006.1"/>
</dbReference>
<feature type="signal peptide" evidence="1">
    <location>
        <begin position="1"/>
        <end position="19"/>
    </location>
</feature>
<dbReference type="Proteomes" id="UP000706891">
    <property type="component" value="Unassembled WGS sequence"/>
</dbReference>
<proteinExistence type="predicted"/>
<organism evidence="2 3">
    <name type="scientific">Marseilla massiliensis</name>
    <dbReference type="NCBI Taxonomy" id="1841864"/>
    <lineage>
        <taxon>Bacteria</taxon>
        <taxon>Pseudomonadati</taxon>
        <taxon>Bacteroidota</taxon>
        <taxon>Bacteroidia</taxon>
        <taxon>Bacteroidales</taxon>
        <taxon>Prevotellaceae</taxon>
        <taxon>Marseilla</taxon>
    </lineage>
</organism>
<sequence length="211" mass="22650">MKRIFTLCFALLAGLAVFAQGNTVEFVDAGGNVIPAGSTVVRDNIEFSSITGIGTIHSGVYVKNMTNSSTSCAVSCSIENMPSGQFQICGFGDCVPVPLNDRIAEYPISDVIDCDAVPLAAGETMDTKSEWMRVRTGNYGSFNVKYSIQGGSEITVNYVYSDPTGINDVQTSTDKTVVGYYTLGGQQLDCQQKGINIIKYSDGTTEKKLLR</sequence>
<gene>
    <name evidence="2" type="ORF">H6A34_02725</name>
</gene>
<comment type="caution">
    <text evidence="2">The sequence shown here is derived from an EMBL/GenBank/DDBJ whole genome shotgun (WGS) entry which is preliminary data.</text>
</comment>
<protein>
    <submittedName>
        <fullName evidence="2">Uncharacterized protein</fullName>
    </submittedName>
</protein>
<reference evidence="2" key="2">
    <citation type="journal article" date="2021" name="Sci. Rep.">
        <title>The distribution of antibiotic resistance genes in chicken gut microbiota commensals.</title>
        <authorList>
            <person name="Juricova H."/>
            <person name="Matiasovicova J."/>
            <person name="Kubasova T."/>
            <person name="Cejkova D."/>
            <person name="Rychlik I."/>
        </authorList>
    </citation>
    <scope>NUCLEOTIDE SEQUENCE</scope>
    <source>
        <strain evidence="2">An824</strain>
    </source>
</reference>
<evidence type="ECO:0000256" key="1">
    <source>
        <dbReference type="SAM" id="SignalP"/>
    </source>
</evidence>
<name>A0A938WTC9_9BACT</name>
<feature type="chain" id="PRO_5037551278" evidence="1">
    <location>
        <begin position="20"/>
        <end position="211"/>
    </location>
</feature>
<keyword evidence="3" id="KW-1185">Reference proteome</keyword>
<accession>A0A938WTC9</accession>
<dbReference type="EMBL" id="JACJJG010000006">
    <property type="protein sequence ID" value="MBM6672799.1"/>
    <property type="molecule type" value="Genomic_DNA"/>
</dbReference>
<reference evidence="2" key="1">
    <citation type="submission" date="2020-08" db="EMBL/GenBank/DDBJ databases">
        <authorList>
            <person name="Cejkova D."/>
            <person name="Kubasova T."/>
            <person name="Jahodarova E."/>
            <person name="Rychlik I."/>
        </authorList>
    </citation>
    <scope>NUCLEOTIDE SEQUENCE</scope>
    <source>
        <strain evidence="2">An824</strain>
    </source>
</reference>
<evidence type="ECO:0000313" key="2">
    <source>
        <dbReference type="EMBL" id="MBM6672799.1"/>
    </source>
</evidence>